<dbReference type="AlphaFoldDB" id="E9SFB4"/>
<dbReference type="eggNOG" id="ENOG50325ZQ">
    <property type="taxonomic scope" value="Bacteria"/>
</dbReference>
<reference evidence="1 2" key="1">
    <citation type="submission" date="2011-02" db="EMBL/GenBank/DDBJ databases">
        <authorList>
            <person name="Nelson K.E."/>
            <person name="Sutton G."/>
            <person name="Torralba M."/>
            <person name="Durkin S."/>
            <person name="Harkins D."/>
            <person name="Montgomery R."/>
            <person name="Ziemer C."/>
            <person name="Klaassens E."/>
            <person name="Ocuiv P."/>
            <person name="Morrison M."/>
        </authorList>
    </citation>
    <scope>NUCLEOTIDE SEQUENCE [LARGE SCALE GENOMIC DNA]</scope>
    <source>
        <strain evidence="1 2">8</strain>
    </source>
</reference>
<accession>E9SFB4</accession>
<evidence type="ECO:0000313" key="2">
    <source>
        <dbReference type="Proteomes" id="UP000004259"/>
    </source>
</evidence>
<gene>
    <name evidence="1" type="ORF">CUS_4318</name>
</gene>
<dbReference type="Proteomes" id="UP000004259">
    <property type="component" value="Unassembled WGS sequence"/>
</dbReference>
<dbReference type="EMBL" id="ADKM02000115">
    <property type="protein sequence ID" value="EGC02031.1"/>
    <property type="molecule type" value="Genomic_DNA"/>
</dbReference>
<dbReference type="STRING" id="246199.CUS_4318"/>
<keyword evidence="2" id="KW-1185">Reference proteome</keyword>
<evidence type="ECO:0000313" key="1">
    <source>
        <dbReference type="EMBL" id="EGC02031.1"/>
    </source>
</evidence>
<protein>
    <submittedName>
        <fullName evidence="1">Conserved domain protein</fullName>
    </submittedName>
</protein>
<comment type="caution">
    <text evidence="1">The sequence shown here is derived from an EMBL/GenBank/DDBJ whole genome shotgun (WGS) entry which is preliminary data.</text>
</comment>
<sequence length="43" mass="5209">MDMLGDRIDRKTLDTVFPSFDELQEEYHNRLYELLRRGVKNHG</sequence>
<name>E9SFB4_RUMAL</name>
<proteinExistence type="predicted"/>
<organism evidence="1 2">
    <name type="scientific">Ruminococcus albus 8</name>
    <dbReference type="NCBI Taxonomy" id="246199"/>
    <lineage>
        <taxon>Bacteria</taxon>
        <taxon>Bacillati</taxon>
        <taxon>Bacillota</taxon>
        <taxon>Clostridia</taxon>
        <taxon>Eubacteriales</taxon>
        <taxon>Oscillospiraceae</taxon>
        <taxon>Ruminococcus</taxon>
    </lineage>
</organism>